<dbReference type="GO" id="GO:0016818">
    <property type="term" value="F:hydrolase activity, acting on acid anhydrides, in phosphorus-containing anhydrides"/>
    <property type="evidence" value="ECO:0007669"/>
    <property type="project" value="InterPro"/>
</dbReference>
<keyword evidence="11" id="KW-0411">Iron-sulfur</keyword>
<dbReference type="InterPro" id="IPR014013">
    <property type="entry name" value="Helic_SF1/SF2_ATP-bd_DinG/Rad3"/>
</dbReference>
<keyword evidence="15" id="KW-0539">Nucleus</keyword>
<evidence type="ECO:0000256" key="18">
    <source>
        <dbReference type="SAM" id="MobiDB-lite"/>
    </source>
</evidence>
<feature type="region of interest" description="Disordered" evidence="18">
    <location>
        <begin position="1110"/>
        <end position="1198"/>
    </location>
</feature>
<feature type="compositionally biased region" description="Basic and acidic residues" evidence="18">
    <location>
        <begin position="851"/>
        <end position="862"/>
    </location>
</feature>
<dbReference type="PANTHER" id="PTHR11472:SF47">
    <property type="entry name" value="FANCONI ANEMIA GROUP J PROTEIN"/>
    <property type="match status" value="1"/>
</dbReference>
<evidence type="ECO:0000256" key="8">
    <source>
        <dbReference type="ARBA" id="ARBA00022806"/>
    </source>
</evidence>
<feature type="region of interest" description="Disordered" evidence="18">
    <location>
        <begin position="1020"/>
        <end position="1074"/>
    </location>
</feature>
<evidence type="ECO:0000313" key="20">
    <source>
        <dbReference type="EMBL" id="CAK0785695.1"/>
    </source>
</evidence>
<dbReference type="InterPro" id="IPR006554">
    <property type="entry name" value="Helicase-like_DEXD_c2"/>
</dbReference>
<comment type="subcellular location">
    <subcellularLocation>
        <location evidence="1">Nucleus</location>
    </subcellularLocation>
</comment>
<dbReference type="GO" id="GO:0006289">
    <property type="term" value="P:nucleotide-excision repair"/>
    <property type="evidence" value="ECO:0007669"/>
    <property type="project" value="TreeGrafter"/>
</dbReference>
<dbReference type="GO" id="GO:0005634">
    <property type="term" value="C:nucleus"/>
    <property type="evidence" value="ECO:0007669"/>
    <property type="project" value="UniProtKB-SubCell"/>
</dbReference>
<dbReference type="EMBL" id="CAUYUE010000013">
    <property type="protein sequence ID" value="CAK0785695.1"/>
    <property type="molecule type" value="Genomic_DNA"/>
</dbReference>
<dbReference type="SMART" id="SM00491">
    <property type="entry name" value="HELICc2"/>
    <property type="match status" value="1"/>
</dbReference>
<dbReference type="Proteomes" id="UP001314263">
    <property type="component" value="Unassembled WGS sequence"/>
</dbReference>
<evidence type="ECO:0000256" key="7">
    <source>
        <dbReference type="ARBA" id="ARBA00022801"/>
    </source>
</evidence>
<feature type="compositionally biased region" description="Polar residues" evidence="18">
    <location>
        <begin position="1409"/>
        <end position="1424"/>
    </location>
</feature>
<proteinExistence type="inferred from homology"/>
<feature type="compositionally biased region" description="Low complexity" evidence="18">
    <location>
        <begin position="1048"/>
        <end position="1057"/>
    </location>
</feature>
<feature type="domain" description="Helicase ATP-binding" evidence="19">
    <location>
        <begin position="4"/>
        <end position="326"/>
    </location>
</feature>
<feature type="compositionally biased region" description="Polar residues" evidence="18">
    <location>
        <begin position="1321"/>
        <end position="1342"/>
    </location>
</feature>
<dbReference type="Gene3D" id="3.40.50.300">
    <property type="entry name" value="P-loop containing nucleotide triphosphate hydrolases"/>
    <property type="match status" value="2"/>
</dbReference>
<dbReference type="GO" id="GO:1990918">
    <property type="term" value="P:double-strand break repair involved in meiotic recombination"/>
    <property type="evidence" value="ECO:0007669"/>
    <property type="project" value="TreeGrafter"/>
</dbReference>
<feature type="region of interest" description="Disordered" evidence="18">
    <location>
        <begin position="1903"/>
        <end position="1964"/>
    </location>
</feature>
<evidence type="ECO:0000256" key="3">
    <source>
        <dbReference type="ARBA" id="ARBA00022485"/>
    </source>
</evidence>
<evidence type="ECO:0000256" key="15">
    <source>
        <dbReference type="ARBA" id="ARBA00023242"/>
    </source>
</evidence>
<keyword evidence="8" id="KW-0347">Helicase</keyword>
<feature type="region of interest" description="Disordered" evidence="18">
    <location>
        <begin position="1430"/>
        <end position="1605"/>
    </location>
</feature>
<dbReference type="Pfam" id="PF06733">
    <property type="entry name" value="DEAD_2"/>
    <property type="match status" value="1"/>
</dbReference>
<dbReference type="InterPro" id="IPR045028">
    <property type="entry name" value="DinG/Rad3-like"/>
</dbReference>
<keyword evidence="4" id="KW-0479">Metal-binding</keyword>
<organism evidence="20 21">
    <name type="scientific">Coccomyxa viridis</name>
    <dbReference type="NCBI Taxonomy" id="1274662"/>
    <lineage>
        <taxon>Eukaryota</taxon>
        <taxon>Viridiplantae</taxon>
        <taxon>Chlorophyta</taxon>
        <taxon>core chlorophytes</taxon>
        <taxon>Trebouxiophyceae</taxon>
        <taxon>Trebouxiophyceae incertae sedis</taxon>
        <taxon>Coccomyxaceae</taxon>
        <taxon>Coccomyxa</taxon>
    </lineage>
</organism>
<comment type="similarity">
    <text evidence="2">Belongs to the helicase family. RAD3/XPD subfamily.</text>
</comment>
<evidence type="ECO:0000256" key="1">
    <source>
        <dbReference type="ARBA" id="ARBA00004123"/>
    </source>
</evidence>
<evidence type="ECO:0000256" key="16">
    <source>
        <dbReference type="ARBA" id="ARBA00049360"/>
    </source>
</evidence>
<dbReference type="InterPro" id="IPR013020">
    <property type="entry name" value="Rad3/Chl1-like"/>
</dbReference>
<evidence type="ECO:0000256" key="10">
    <source>
        <dbReference type="ARBA" id="ARBA00023004"/>
    </source>
</evidence>
<evidence type="ECO:0000256" key="14">
    <source>
        <dbReference type="ARBA" id="ARBA00023235"/>
    </source>
</evidence>
<dbReference type="InterPro" id="IPR027417">
    <property type="entry name" value="P-loop_NTPase"/>
</dbReference>
<keyword evidence="21" id="KW-1185">Reference proteome</keyword>
<evidence type="ECO:0000256" key="4">
    <source>
        <dbReference type="ARBA" id="ARBA00022723"/>
    </source>
</evidence>
<evidence type="ECO:0000256" key="2">
    <source>
        <dbReference type="ARBA" id="ARBA00009146"/>
    </source>
</evidence>
<keyword evidence="6" id="KW-0227">DNA damage</keyword>
<feature type="compositionally biased region" description="Polar residues" evidence="18">
    <location>
        <begin position="835"/>
        <end position="844"/>
    </location>
</feature>
<feature type="compositionally biased region" description="Polar residues" evidence="18">
    <location>
        <begin position="1110"/>
        <end position="1138"/>
    </location>
</feature>
<feature type="compositionally biased region" description="Low complexity" evidence="18">
    <location>
        <begin position="1343"/>
        <end position="1371"/>
    </location>
</feature>
<dbReference type="GO" id="GO:0003678">
    <property type="term" value="F:DNA helicase activity"/>
    <property type="evidence" value="ECO:0007669"/>
    <property type="project" value="InterPro"/>
</dbReference>
<feature type="compositionally biased region" description="Polar residues" evidence="18">
    <location>
        <begin position="1536"/>
        <end position="1552"/>
    </location>
</feature>
<name>A0AAV1IGW0_9CHLO</name>
<dbReference type="SMART" id="SM00488">
    <property type="entry name" value="DEXDc2"/>
    <property type="match status" value="1"/>
</dbReference>
<comment type="catalytic activity">
    <reaction evidence="16">
        <text>ATP + H2O = ADP + phosphate + H(+)</text>
        <dbReference type="Rhea" id="RHEA:13065"/>
        <dbReference type="ChEBI" id="CHEBI:15377"/>
        <dbReference type="ChEBI" id="CHEBI:15378"/>
        <dbReference type="ChEBI" id="CHEBI:30616"/>
        <dbReference type="ChEBI" id="CHEBI:43474"/>
        <dbReference type="ChEBI" id="CHEBI:456216"/>
    </reaction>
</comment>
<dbReference type="GO" id="GO:0051539">
    <property type="term" value="F:4 iron, 4 sulfur cluster binding"/>
    <property type="evidence" value="ECO:0007669"/>
    <property type="project" value="UniProtKB-KW"/>
</dbReference>
<feature type="region of interest" description="Disordered" evidence="18">
    <location>
        <begin position="1406"/>
        <end position="1425"/>
    </location>
</feature>
<feature type="region of interest" description="Disordered" evidence="18">
    <location>
        <begin position="776"/>
        <end position="1006"/>
    </location>
</feature>
<evidence type="ECO:0000256" key="6">
    <source>
        <dbReference type="ARBA" id="ARBA00022763"/>
    </source>
</evidence>
<evidence type="ECO:0000256" key="11">
    <source>
        <dbReference type="ARBA" id="ARBA00023014"/>
    </source>
</evidence>
<dbReference type="GO" id="GO:0003677">
    <property type="term" value="F:DNA binding"/>
    <property type="evidence" value="ECO:0007669"/>
    <property type="project" value="UniProtKB-KW"/>
</dbReference>
<feature type="compositionally biased region" description="Low complexity" evidence="18">
    <location>
        <begin position="1141"/>
        <end position="1163"/>
    </location>
</feature>
<dbReference type="PROSITE" id="PS51193">
    <property type="entry name" value="HELICASE_ATP_BIND_2"/>
    <property type="match status" value="1"/>
</dbReference>
<dbReference type="SUPFAM" id="SSF52540">
    <property type="entry name" value="P-loop containing nucleoside triphosphate hydrolases"/>
    <property type="match status" value="1"/>
</dbReference>
<dbReference type="CDD" id="cd18788">
    <property type="entry name" value="SF2_C_XPD"/>
    <property type="match status" value="1"/>
</dbReference>
<dbReference type="PANTHER" id="PTHR11472">
    <property type="entry name" value="DNA REPAIR DEAD HELICASE RAD3/XP-D SUBFAMILY MEMBER"/>
    <property type="match status" value="1"/>
</dbReference>
<feature type="compositionally biased region" description="Low complexity" evidence="18">
    <location>
        <begin position="1430"/>
        <end position="1440"/>
    </location>
</feature>
<sequence>MKICGYEVEFPHQPYGVQMSFMNKVLQTIEHRQNALLEAPTGSGKTLSLLCSALSWQRRLKNEGYSEAWEGRKKGDLQMPGSPDGLLAAGRVEAHPATGSSSPSTAAASDIESPECQAKKCSSLPRIYYATRTHSQIGQVVRELKRAGYQPKMAILASRSHYCVHKGVSKKPNLDEECEALLEDKGCKFYNNTQKLFGMQTLASLQVHDIEDLVKVGHSMSACPYFAARHFKEHAELIFCPYNYLLDPVIRRAVQIDVEDAVLILDEAHNIEDICRDAASCELELSTLEDVQKGLEAACFGAGGQEIYGPLADAVARTAAWLRARAERPDVRPEPGSSRRFEGVWASLELRTELDDAGLCPERVELLWELYEKARARAEEQREAPAAALADAGGLDQPAAAPAGEGQGPKVSGFPLSVLSRLLSVLRLLYAADGNDYRLAVQRTWRTAAPAQGRGRRRGRRSVEDDDEVSGWAVQMCLWSLNPAVAFRSVSEAARSVILASGTLSPLGSFASELAAEFQVRFEAPHVINARTQVWAGSIAAGPDKHSLTATFEHSKRPAFQDSLGRSITAIARVVPDGLLVFFSSYSMMDRLQERWKTTGIWSQLQQAKTLVCEPHGTGEAFDGVMKEYYDAIAEGRGAIFFAICRGKVSEGLDFTDANARAVIVVGIPFPNTKDTKVGLKKRYNDDQRKRGQPQLLSGDLWYSQQAFRALNQAIGRCIRHKHDYGGIILLDQRFGDTRNQRNLSCWVRAAINTHSDFDKAMADLTAFFARLTADPPSGKPVSGKRAHSTSAAQLSSGVGPGGRSGKPHSSGPGHSGQPRKIADTAGSKPVATSEFATHSQPTLSAVWRKPAADLRKADRPPAAKQAPDQAHAKPAVPGPGSQSAPGSCMPCSPLPSPAKPGEMPRTQTRGRGAEAVTEGAWASSMSTSASSQQQGPSSSAAADPQHAAHGPSQPTSLTGSQAHTGTPAQPGQTAGPEHSSQGFGLSRLKPLDGSYPASKHDGSMGMPCPGRSIQQGAVLGMPTPGAPELASRARQQPVGGVASLGSRAAAPGQAHAHPGRAHQNRDLQGSVQQRGMSADIGAPANAAQHIMSRPLARALAGSTQAGLACTSQGQQQPNISIASRQTQDSAMTISQLHTPAASESLASEARSNNSSTPNSTSTFPAQQQRQMGRADPGSVGNPPFRDMGRPAELAESCGHRLETSGAGCALAVPATPVRMHGQGHPPSKTSQLGITQAAMHPLPTYAPGAQMPTPRPHGQPALHGQHCQQGAGMPAQEQWLHRRSTMQQEQHLHSSGLPQPQWQPKHRPVLQHVSNLGPVQPSSSALQHGSKTPQQGNSHLLHQQPPQQAPQQHTHAQSSQQRSSSAPQQPNSGGMPGCRVVPSPQLPPHQLANQHVHAGDILRDRSSTPEIGSQRNTQFSSKVQLQQQLYNQQARPQPQGHHVSSSSAGPQTAPATQSLRIPGRLDQPQPCSTAAAGSARHQQSLHAGRSTGTKHHGRACVQQGAAPLQHRSSDAATGPQRPAVPIPGPSGRHGAQQQSSLLKQSFRSTPAQPAASGPMTGPPEPSSSIGKPIKALQGPAGRRQGSGEAETAPNPGHKLVMRSRGPFKGTLMPEVLRAWVTRDLAAHAAHLRRTSEEGGTDPEQYEVDAREAVLDAFAYVREGLDSGMQLPEMLRIWACCPVGLQVVEAAFFAGDFHMFVGGCTGHPALSSLTGLPHQALERLLVAAAALGLVGALQEMLDAYAAEVASLQGSHQACSSPRQHLIGPAARALPAAQSSGLDSRQLLPGSLASQPPSAHMDSKHQQAVHQRSDLSMPCNSRTAVAAAAPVASGGARVSGQGAAGAVAASGTRAQSSGSDRRFGSMDVVHDSSSGDSFANGGRFAGGAAMGSVVRAAVQHQARARAGNNSMSRLREETGPAGGAAGKMLMPGQKRQALSELGPQRLKHSQKEMPAWTQGTDDSDF</sequence>
<dbReference type="FunFam" id="3.40.50.300:FF:000431">
    <property type="entry name" value="Regulator of telomere elongation helicase 1"/>
    <property type="match status" value="1"/>
</dbReference>
<evidence type="ECO:0000256" key="13">
    <source>
        <dbReference type="ARBA" id="ARBA00023204"/>
    </source>
</evidence>
<protein>
    <recommendedName>
        <fullName evidence="17">Regulator of telomere elongation helicase 1 homolog</fullName>
    </recommendedName>
</protein>
<dbReference type="GO" id="GO:0046872">
    <property type="term" value="F:metal ion binding"/>
    <property type="evidence" value="ECO:0007669"/>
    <property type="project" value="UniProtKB-KW"/>
</dbReference>
<evidence type="ECO:0000256" key="9">
    <source>
        <dbReference type="ARBA" id="ARBA00022840"/>
    </source>
</evidence>
<evidence type="ECO:0000256" key="17">
    <source>
        <dbReference type="ARBA" id="ARBA00073810"/>
    </source>
</evidence>
<keyword evidence="14" id="KW-0413">Isomerase</keyword>
<dbReference type="InterPro" id="IPR006555">
    <property type="entry name" value="ATP-dep_Helicase_C"/>
</dbReference>
<keyword evidence="13" id="KW-0234">DNA repair</keyword>
<feature type="compositionally biased region" description="Polar residues" evidence="18">
    <location>
        <begin position="1443"/>
        <end position="1460"/>
    </location>
</feature>
<gene>
    <name evidence="20" type="ORF">CVIRNUC_008906</name>
</gene>
<feature type="compositionally biased region" description="Polar residues" evidence="18">
    <location>
        <begin position="953"/>
        <end position="984"/>
    </location>
</feature>
<keyword evidence="12" id="KW-0238">DNA-binding</keyword>
<accession>A0AAV1IGW0</accession>
<feature type="region of interest" description="Disordered" evidence="18">
    <location>
        <begin position="1247"/>
        <end position="1392"/>
    </location>
</feature>
<keyword evidence="10" id="KW-0408">Iron</keyword>
<evidence type="ECO:0000259" key="19">
    <source>
        <dbReference type="PROSITE" id="PS51193"/>
    </source>
</evidence>
<keyword evidence="7" id="KW-0378">Hydrolase</keyword>
<feature type="compositionally biased region" description="Low complexity" evidence="18">
    <location>
        <begin position="921"/>
        <end position="946"/>
    </location>
</feature>
<keyword evidence="5" id="KW-0547">Nucleotide-binding</keyword>
<evidence type="ECO:0000256" key="5">
    <source>
        <dbReference type="ARBA" id="ARBA00022741"/>
    </source>
</evidence>
<dbReference type="GO" id="GO:0005524">
    <property type="term" value="F:ATP binding"/>
    <property type="evidence" value="ECO:0007669"/>
    <property type="project" value="UniProtKB-KW"/>
</dbReference>
<reference evidence="20 21" key="1">
    <citation type="submission" date="2023-10" db="EMBL/GenBank/DDBJ databases">
        <authorList>
            <person name="Maclean D."/>
            <person name="Macfadyen A."/>
        </authorList>
    </citation>
    <scope>NUCLEOTIDE SEQUENCE [LARGE SCALE GENOMIC DNA]</scope>
</reference>
<evidence type="ECO:0000256" key="12">
    <source>
        <dbReference type="ARBA" id="ARBA00023125"/>
    </source>
</evidence>
<dbReference type="InterPro" id="IPR010614">
    <property type="entry name" value="RAD3-like_helicase_DEAD"/>
</dbReference>
<feature type="compositionally biased region" description="Low complexity" evidence="18">
    <location>
        <begin position="808"/>
        <end position="820"/>
    </location>
</feature>
<keyword evidence="9" id="KW-0067">ATP-binding</keyword>
<keyword evidence="3" id="KW-0004">4Fe-4S</keyword>
<dbReference type="NCBIfam" id="TIGR00604">
    <property type="entry name" value="rad3"/>
    <property type="match status" value="1"/>
</dbReference>
<evidence type="ECO:0000313" key="21">
    <source>
        <dbReference type="Proteomes" id="UP001314263"/>
    </source>
</evidence>
<comment type="caution">
    <text evidence="20">The sequence shown here is derived from an EMBL/GenBank/DDBJ whole genome shotgun (WGS) entry which is preliminary data.</text>
</comment>
<dbReference type="Pfam" id="PF13307">
    <property type="entry name" value="Helicase_C_2"/>
    <property type="match status" value="1"/>
</dbReference>
<feature type="region of interest" description="Disordered" evidence="18">
    <location>
        <begin position="1777"/>
        <end position="1804"/>
    </location>
</feature>